<accession>A0A0C3EEW5</accession>
<evidence type="ECO:0000256" key="2">
    <source>
        <dbReference type="ARBA" id="ARBA00022723"/>
    </source>
</evidence>
<dbReference type="PANTHER" id="PTHR11271:SF6">
    <property type="entry name" value="GUANINE DEAMINASE"/>
    <property type="match status" value="1"/>
</dbReference>
<sequence>MEFAVRGTLVHCPSLGTVQVLRDHLIVVNDRGIVSHLSPATEANAVEYIRQNGSGVRTMFPGSFLIPTFCDLHLHAPQFMYQGTGLDLPVMQWLDKYAYKAEEALDASQDLARTVYSRLAQRLIEVGTGAVLLFGTINSESNLILADVMQRSGVRAFVGKLSMDISSRETYREASAADSLANARDFVQRCRQAVAHLQPWQRVVEPVITPRFVPTCSDELLQGLGKLCEELGVRAQSHLAEAYDELKWVQDERHMDDIVVFDKHGLLREGTVQAHCTFLDRPSFSLLSERKTAVAHCPLSNAYFSEKPFPLREALDLGVMVGLGTDIAGGYSTDIMNSMRHAVAVSRMRQGAHFMESVSGNATTQATNDSLAITWKESLYLATRGGALSLGLKDVGEFKVGTPFDAQEIFVYDFESSSGFGGLDFFDEQPLSAGITMDMIEKWWCMGDIQNRVGMWVQGKRLV</sequence>
<dbReference type="InterPro" id="IPR006680">
    <property type="entry name" value="Amidohydro-rel"/>
</dbReference>
<dbReference type="HOGENOM" id="CLU_012358_0_1_1"/>
<dbReference type="Proteomes" id="UP000053989">
    <property type="component" value="Unassembled WGS sequence"/>
</dbReference>
<dbReference type="Gene3D" id="3.20.20.140">
    <property type="entry name" value="Metal-dependent hydrolases"/>
    <property type="match status" value="1"/>
</dbReference>
<reference evidence="6 7" key="1">
    <citation type="submission" date="2014-04" db="EMBL/GenBank/DDBJ databases">
        <authorList>
            <consortium name="DOE Joint Genome Institute"/>
            <person name="Kuo A."/>
            <person name="Kohler A."/>
            <person name="Nagy L.G."/>
            <person name="Floudas D."/>
            <person name="Copeland A."/>
            <person name="Barry K.W."/>
            <person name="Cichocki N."/>
            <person name="Veneault-Fourrey C."/>
            <person name="LaButti K."/>
            <person name="Lindquist E.A."/>
            <person name="Lipzen A."/>
            <person name="Lundell T."/>
            <person name="Morin E."/>
            <person name="Murat C."/>
            <person name="Sun H."/>
            <person name="Tunlid A."/>
            <person name="Henrissat B."/>
            <person name="Grigoriev I.V."/>
            <person name="Hibbett D.S."/>
            <person name="Martin F."/>
            <person name="Nordberg H.P."/>
            <person name="Cantor M.N."/>
            <person name="Hua S.X."/>
        </authorList>
    </citation>
    <scope>NUCLEOTIDE SEQUENCE [LARGE SCALE GENOMIC DNA]</scope>
    <source>
        <strain evidence="6 7">Foug A</strain>
    </source>
</reference>
<dbReference type="Gene3D" id="2.30.40.10">
    <property type="entry name" value="Urease, subunit C, domain 1"/>
    <property type="match status" value="1"/>
</dbReference>
<dbReference type="STRING" id="1036808.A0A0C3EEW5"/>
<gene>
    <name evidence="6" type="ORF">SCLCIDRAFT_257657</name>
</gene>
<dbReference type="InterPro" id="IPR032466">
    <property type="entry name" value="Metal_Hydrolase"/>
</dbReference>
<evidence type="ECO:0000256" key="3">
    <source>
        <dbReference type="ARBA" id="ARBA00022801"/>
    </source>
</evidence>
<organism evidence="6 7">
    <name type="scientific">Scleroderma citrinum Foug A</name>
    <dbReference type="NCBI Taxonomy" id="1036808"/>
    <lineage>
        <taxon>Eukaryota</taxon>
        <taxon>Fungi</taxon>
        <taxon>Dikarya</taxon>
        <taxon>Basidiomycota</taxon>
        <taxon>Agaricomycotina</taxon>
        <taxon>Agaricomycetes</taxon>
        <taxon>Agaricomycetidae</taxon>
        <taxon>Boletales</taxon>
        <taxon>Sclerodermatineae</taxon>
        <taxon>Sclerodermataceae</taxon>
        <taxon>Scleroderma</taxon>
    </lineage>
</organism>
<dbReference type="PANTHER" id="PTHR11271">
    <property type="entry name" value="GUANINE DEAMINASE"/>
    <property type="match status" value="1"/>
</dbReference>
<dbReference type="SUPFAM" id="SSF51556">
    <property type="entry name" value="Metallo-dependent hydrolases"/>
    <property type="match status" value="1"/>
</dbReference>
<dbReference type="GO" id="GO:0008892">
    <property type="term" value="F:guanine deaminase activity"/>
    <property type="evidence" value="ECO:0007669"/>
    <property type="project" value="TreeGrafter"/>
</dbReference>
<dbReference type="GO" id="GO:0046098">
    <property type="term" value="P:guanine metabolic process"/>
    <property type="evidence" value="ECO:0007669"/>
    <property type="project" value="TreeGrafter"/>
</dbReference>
<protein>
    <recommendedName>
        <fullName evidence="5">Amidohydrolase-related domain-containing protein</fullName>
    </recommendedName>
</protein>
<dbReference type="OrthoDB" id="194468at2759"/>
<evidence type="ECO:0000313" key="7">
    <source>
        <dbReference type="Proteomes" id="UP000053989"/>
    </source>
</evidence>
<dbReference type="GO" id="GO:0008270">
    <property type="term" value="F:zinc ion binding"/>
    <property type="evidence" value="ECO:0007669"/>
    <property type="project" value="TreeGrafter"/>
</dbReference>
<keyword evidence="4" id="KW-0862">Zinc</keyword>
<dbReference type="AlphaFoldDB" id="A0A0C3EEW5"/>
<keyword evidence="2" id="KW-0479">Metal-binding</keyword>
<dbReference type="InParanoid" id="A0A0C3EEW5"/>
<keyword evidence="7" id="KW-1185">Reference proteome</keyword>
<evidence type="ECO:0000256" key="1">
    <source>
        <dbReference type="ARBA" id="ARBA00001947"/>
    </source>
</evidence>
<dbReference type="InterPro" id="IPR011059">
    <property type="entry name" value="Metal-dep_hydrolase_composite"/>
</dbReference>
<evidence type="ECO:0000259" key="5">
    <source>
        <dbReference type="Pfam" id="PF01979"/>
    </source>
</evidence>
<evidence type="ECO:0000313" key="6">
    <source>
        <dbReference type="EMBL" id="KIM66854.1"/>
    </source>
</evidence>
<dbReference type="InterPro" id="IPR051607">
    <property type="entry name" value="Metallo-dep_hydrolases"/>
</dbReference>
<keyword evidence="3" id="KW-0378">Hydrolase</keyword>
<comment type="cofactor">
    <cofactor evidence="1">
        <name>Zn(2+)</name>
        <dbReference type="ChEBI" id="CHEBI:29105"/>
    </cofactor>
</comment>
<dbReference type="GO" id="GO:0005829">
    <property type="term" value="C:cytosol"/>
    <property type="evidence" value="ECO:0007669"/>
    <property type="project" value="TreeGrafter"/>
</dbReference>
<feature type="domain" description="Amidohydrolase-related" evidence="5">
    <location>
        <begin position="64"/>
        <end position="406"/>
    </location>
</feature>
<dbReference type="EMBL" id="KN822015">
    <property type="protein sequence ID" value="KIM66854.1"/>
    <property type="molecule type" value="Genomic_DNA"/>
</dbReference>
<dbReference type="SUPFAM" id="SSF51338">
    <property type="entry name" value="Composite domain of metallo-dependent hydrolases"/>
    <property type="match status" value="1"/>
</dbReference>
<evidence type="ECO:0000256" key="4">
    <source>
        <dbReference type="ARBA" id="ARBA00022833"/>
    </source>
</evidence>
<proteinExistence type="predicted"/>
<dbReference type="Pfam" id="PF01979">
    <property type="entry name" value="Amidohydro_1"/>
    <property type="match status" value="1"/>
</dbReference>
<reference evidence="7" key="2">
    <citation type="submission" date="2015-01" db="EMBL/GenBank/DDBJ databases">
        <title>Evolutionary Origins and Diversification of the Mycorrhizal Mutualists.</title>
        <authorList>
            <consortium name="DOE Joint Genome Institute"/>
            <consortium name="Mycorrhizal Genomics Consortium"/>
            <person name="Kohler A."/>
            <person name="Kuo A."/>
            <person name="Nagy L.G."/>
            <person name="Floudas D."/>
            <person name="Copeland A."/>
            <person name="Barry K.W."/>
            <person name="Cichocki N."/>
            <person name="Veneault-Fourrey C."/>
            <person name="LaButti K."/>
            <person name="Lindquist E.A."/>
            <person name="Lipzen A."/>
            <person name="Lundell T."/>
            <person name="Morin E."/>
            <person name="Murat C."/>
            <person name="Riley R."/>
            <person name="Ohm R."/>
            <person name="Sun H."/>
            <person name="Tunlid A."/>
            <person name="Henrissat B."/>
            <person name="Grigoriev I.V."/>
            <person name="Hibbett D.S."/>
            <person name="Martin F."/>
        </authorList>
    </citation>
    <scope>NUCLEOTIDE SEQUENCE [LARGE SCALE GENOMIC DNA]</scope>
    <source>
        <strain evidence="7">Foug A</strain>
    </source>
</reference>
<name>A0A0C3EEW5_9AGAM</name>